<reference evidence="2 3" key="1">
    <citation type="submission" date="2017-09" db="EMBL/GenBank/DDBJ databases">
        <title>Metagenomic Analysis Reveals Denitrifying Candidatus Accumulibacter and Flanking Population as a Source of N2O.</title>
        <authorList>
            <person name="Gao H."/>
            <person name="Mao Y."/>
            <person name="Zhao X."/>
            <person name="Liu W.-T."/>
            <person name="Zhang T."/>
            <person name="Wells G."/>
        </authorList>
    </citation>
    <scope>NUCLEOTIDE SEQUENCE [LARGE SCALE GENOMIC DNA]</scope>
    <source>
        <strain evidence="2">CANDO_2_IC</strain>
    </source>
</reference>
<protein>
    <recommendedName>
        <fullName evidence="1">Methyltransferase FkbM domain-containing protein</fullName>
    </recommendedName>
</protein>
<organism evidence="2 3">
    <name type="scientific">Candidatus Accumulibacter phosphatis</name>
    <dbReference type="NCBI Taxonomy" id="327160"/>
    <lineage>
        <taxon>Bacteria</taxon>
        <taxon>Pseudomonadati</taxon>
        <taxon>Pseudomonadota</taxon>
        <taxon>Betaproteobacteria</taxon>
        <taxon>Candidatus Accumulibacter</taxon>
    </lineage>
</organism>
<feature type="domain" description="Methyltransferase FkbM" evidence="1">
    <location>
        <begin position="152"/>
        <end position="219"/>
    </location>
</feature>
<dbReference type="SUPFAM" id="SSF53335">
    <property type="entry name" value="S-adenosyl-L-methionine-dependent methyltransferases"/>
    <property type="match status" value="1"/>
</dbReference>
<comment type="caution">
    <text evidence="2">The sequence shown here is derived from an EMBL/GenBank/DDBJ whole genome shotgun (WGS) entry which is preliminary data.</text>
</comment>
<evidence type="ECO:0000313" key="2">
    <source>
        <dbReference type="EMBL" id="MQM29854.1"/>
    </source>
</evidence>
<proteinExistence type="predicted"/>
<dbReference type="InterPro" id="IPR006342">
    <property type="entry name" value="FkbM_mtfrase"/>
</dbReference>
<dbReference type="Pfam" id="PF05050">
    <property type="entry name" value="Methyltransf_21"/>
    <property type="match status" value="1"/>
</dbReference>
<evidence type="ECO:0000313" key="3">
    <source>
        <dbReference type="Proteomes" id="UP000342300"/>
    </source>
</evidence>
<sequence length="286" mass="31557">MDEYIFYTDRFVSVAVPYVDDSFVSSHHRKIGAGEVGDLINTYKTVSSRNRLLSGLLNELAKVNRTKSIDVLDIGVYMGVFSIGIDLVGRSLGISTNIDAYEANPLLIAAIIKNFRLYETKGNLHWSAIGRAHGSQELIAREGGAIGGSLVNIAKSGNFFSCNVDVLSLSEALQDKPEIGLIKIDIEGYEVPAFSSIYGNKNRLNNVFIVEYSPKQGEQAISEGVSYNDFIMSNFNVFNVGNWAWFNRSHRILDKHGLVNCVLGNGSYNTDLLFLPKGLDLDPNDF</sequence>
<name>A0A6A7RQL0_9PROT</name>
<dbReference type="AlphaFoldDB" id="A0A6A7RQL0"/>
<dbReference type="InterPro" id="IPR029063">
    <property type="entry name" value="SAM-dependent_MTases_sf"/>
</dbReference>
<dbReference type="EMBL" id="PDHS01000097">
    <property type="protein sequence ID" value="MQM29854.1"/>
    <property type="molecule type" value="Genomic_DNA"/>
</dbReference>
<dbReference type="Gene3D" id="3.40.50.150">
    <property type="entry name" value="Vaccinia Virus protein VP39"/>
    <property type="match status" value="1"/>
</dbReference>
<gene>
    <name evidence="2" type="ORF">CRU78_04585</name>
</gene>
<accession>A0A6A7RQL0</accession>
<evidence type="ECO:0000259" key="1">
    <source>
        <dbReference type="Pfam" id="PF05050"/>
    </source>
</evidence>
<dbReference type="Proteomes" id="UP000342300">
    <property type="component" value="Unassembled WGS sequence"/>
</dbReference>